<dbReference type="GO" id="GO:0016787">
    <property type="term" value="F:hydrolase activity"/>
    <property type="evidence" value="ECO:0007669"/>
    <property type="project" value="UniProtKB-KW"/>
</dbReference>
<dbReference type="PANTHER" id="PTHR12106">
    <property type="entry name" value="SORTILIN RELATED"/>
    <property type="match status" value="1"/>
</dbReference>
<dbReference type="InterPro" id="IPR036278">
    <property type="entry name" value="Sialidase_sf"/>
</dbReference>
<dbReference type="InterPro" id="IPR031778">
    <property type="entry name" value="Sortilin_N"/>
</dbReference>
<dbReference type="InterPro" id="IPR050310">
    <property type="entry name" value="VPS10-sortilin"/>
</dbReference>
<sequence>MMFFNFKITKLRCAYKYAGFLFVSILTFLNTYSQVEPTKAMDRLNGLSQRKLLRSQSLLKNIKFRNIGPSVMSGRVVDVDVNPNDPTEFYVAYATGGLWHTTNNGQSFVPVFDHEAVIGIGDIAVNWHDGEIWVGTGEANSSRSSYSGIGVYKSIDTGRTWQYLGLPESQHIGKIILDPLDKNIAWVAVIGHLYSANKERGVYKTTDGGRTWKQTLYVDDNTGAIDMDINPKNPDELFACMWYRERRAWNFVESGNTSAIYKSVDGGDTWKKITGNNTGFPQDDGTGRIGIAMYAANPQIIYATLDNQNHRPDTATKKRDTSKYVLSDFKNITKEKFLSLNDKKLDTFFIENDFDKKYNDSTVKEMVRTGKIKPTTIYDYLNDANTEMFNTPVIGCEVYRSDDSGLSWKKVNANGLDLYNTYGYYFGKISVSPVNENKIIINGFNLMESNDGGRSFTAVDKFNTHPDWHGTWINPLRDSNWVAGNDGGCNITYDNGKHWFKANTPSVAQFYAIAVDNAKPYNVYGGIQDNGVWYGSSKLNDKEVREDDEESEPDNEWKNLGGGDGMQVQVDTRDNKTVYFGSQFGEYERKAIGGHISKRIHPLPDIEAEKLRYNWQTPILLSSFNQDILYMGSDIFYRSMNKGDKIAPLSKDLSKGTKTGDVPYGTIVTINESPLKFGLIYIGTDDGNIQVTKDGGYTWTLVSSKLPKNLYVSRVVASAFKEGRVYATLNGYRDDNFTPWLYVSEDYGQTWSRLGNNLPSGPLNVIREDPKFENILYVGSDNGLYASFDKGKTFMAFGNDLPPVPVHDIAVQKAANDIVIGTHGRSIYIASLNEVQKIYKDAVK</sequence>
<protein>
    <submittedName>
        <fullName evidence="4">Glycosyl hydrolase</fullName>
    </submittedName>
</protein>
<evidence type="ECO:0000256" key="2">
    <source>
        <dbReference type="SAM" id="MobiDB-lite"/>
    </source>
</evidence>
<accession>A0A5J5IJ35</accession>
<organism evidence="4 5">
    <name type="scientific">Ginsengibacter hankyongi</name>
    <dbReference type="NCBI Taxonomy" id="2607284"/>
    <lineage>
        <taxon>Bacteria</taxon>
        <taxon>Pseudomonadati</taxon>
        <taxon>Bacteroidota</taxon>
        <taxon>Chitinophagia</taxon>
        <taxon>Chitinophagales</taxon>
        <taxon>Chitinophagaceae</taxon>
        <taxon>Ginsengibacter</taxon>
    </lineage>
</organism>
<dbReference type="Gene3D" id="2.130.10.10">
    <property type="entry name" value="YVTN repeat-like/Quinoprotein amine dehydrogenase"/>
    <property type="match status" value="4"/>
</dbReference>
<reference evidence="4 5" key="1">
    <citation type="submission" date="2019-09" db="EMBL/GenBank/DDBJ databases">
        <title>Draft genome sequence of Ginsengibacter sp. BR5-29.</title>
        <authorList>
            <person name="Im W.-T."/>
        </authorList>
    </citation>
    <scope>NUCLEOTIDE SEQUENCE [LARGE SCALE GENOMIC DNA]</scope>
    <source>
        <strain evidence="4 5">BR5-29</strain>
    </source>
</reference>
<evidence type="ECO:0000313" key="5">
    <source>
        <dbReference type="Proteomes" id="UP000326903"/>
    </source>
</evidence>
<dbReference type="SUPFAM" id="SSF50939">
    <property type="entry name" value="Sialidases"/>
    <property type="match status" value="1"/>
</dbReference>
<evidence type="ECO:0000256" key="1">
    <source>
        <dbReference type="ARBA" id="ARBA00022737"/>
    </source>
</evidence>
<dbReference type="PANTHER" id="PTHR12106:SF27">
    <property type="entry name" value="SORTILIN-RELATED RECEPTOR"/>
    <property type="match status" value="1"/>
</dbReference>
<feature type="region of interest" description="Disordered" evidence="2">
    <location>
        <begin position="545"/>
        <end position="565"/>
    </location>
</feature>
<comment type="caution">
    <text evidence="4">The sequence shown here is derived from an EMBL/GenBank/DDBJ whole genome shotgun (WGS) entry which is preliminary data.</text>
</comment>
<evidence type="ECO:0000259" key="3">
    <source>
        <dbReference type="Pfam" id="PF15902"/>
    </source>
</evidence>
<proteinExistence type="predicted"/>
<dbReference type="AlphaFoldDB" id="A0A5J5IJ35"/>
<evidence type="ECO:0000313" key="4">
    <source>
        <dbReference type="EMBL" id="KAA9040498.1"/>
    </source>
</evidence>
<name>A0A5J5IJ35_9BACT</name>
<keyword evidence="5" id="KW-1185">Reference proteome</keyword>
<dbReference type="EMBL" id="VYQF01000001">
    <property type="protein sequence ID" value="KAA9040498.1"/>
    <property type="molecule type" value="Genomic_DNA"/>
</dbReference>
<keyword evidence="4" id="KW-0378">Hydrolase</keyword>
<dbReference type="Proteomes" id="UP000326903">
    <property type="component" value="Unassembled WGS sequence"/>
</dbReference>
<dbReference type="Pfam" id="PF15902">
    <property type="entry name" value="Sortilin-Vps10"/>
    <property type="match status" value="1"/>
</dbReference>
<feature type="domain" description="Sortilin N-terminal" evidence="3">
    <location>
        <begin position="151"/>
        <end position="333"/>
    </location>
</feature>
<gene>
    <name evidence="4" type="ORF">FW778_00140</name>
</gene>
<dbReference type="InterPro" id="IPR015943">
    <property type="entry name" value="WD40/YVTN_repeat-like_dom_sf"/>
</dbReference>
<keyword evidence="1" id="KW-0677">Repeat</keyword>
<dbReference type="SUPFAM" id="SSF110296">
    <property type="entry name" value="Oligoxyloglucan reducing end-specific cellobiohydrolase"/>
    <property type="match status" value="1"/>
</dbReference>